<dbReference type="GO" id="GO:0001228">
    <property type="term" value="F:DNA-binding transcription activator activity, RNA polymerase II-specific"/>
    <property type="evidence" value="ECO:0007669"/>
    <property type="project" value="InterPro"/>
</dbReference>
<dbReference type="PANTHER" id="PTHR11064">
    <property type="entry name" value="CCAAT-BINDING TRANSCRIPTION FACTOR-RELATED"/>
    <property type="match status" value="1"/>
</dbReference>
<dbReference type="InterPro" id="IPR009072">
    <property type="entry name" value="Histone-fold"/>
</dbReference>
<evidence type="ECO:0000256" key="4">
    <source>
        <dbReference type="ARBA" id="ARBA00023163"/>
    </source>
</evidence>
<dbReference type="FunCoup" id="C4V6N7">
    <property type="interactions" value="5"/>
</dbReference>
<dbReference type="InterPro" id="IPR027113">
    <property type="entry name" value="Transc_fact_NFYB/HAP3"/>
</dbReference>
<name>C4V6N7_VAIC1</name>
<dbReference type="GO" id="GO:0016602">
    <property type="term" value="C:CCAAT-binding factor complex"/>
    <property type="evidence" value="ECO:0007669"/>
    <property type="project" value="InterPro"/>
</dbReference>
<dbReference type="GO" id="GO:0046982">
    <property type="term" value="F:protein heterodimerization activity"/>
    <property type="evidence" value="ECO:0007669"/>
    <property type="project" value="InterPro"/>
</dbReference>
<evidence type="ECO:0000256" key="3">
    <source>
        <dbReference type="ARBA" id="ARBA00023125"/>
    </source>
</evidence>
<dbReference type="GO" id="GO:0000978">
    <property type="term" value="F:RNA polymerase II cis-regulatory region sequence-specific DNA binding"/>
    <property type="evidence" value="ECO:0007669"/>
    <property type="project" value="TreeGrafter"/>
</dbReference>
<reference evidence="7" key="1">
    <citation type="journal article" date="2009" name="PLoS Pathog.">
        <title>Genomic analyses of the microsporidian Nosema ceranae, an emergent pathogen of honey bees.</title>
        <authorList>
            <person name="Cornman R.S."/>
            <person name="Chen Y.P."/>
            <person name="Schatz M.C."/>
            <person name="Street C."/>
            <person name="Zhao Y."/>
            <person name="Desany B."/>
            <person name="Egholm M."/>
            <person name="Hutchison S."/>
            <person name="Pettis J.S."/>
            <person name="Lipkin W.I."/>
            <person name="Evans J.D."/>
        </authorList>
    </citation>
    <scope>NUCLEOTIDE SEQUENCE [LARGE SCALE GENOMIC DNA]</scope>
    <source>
        <strain evidence="7">BRL01</strain>
    </source>
</reference>
<dbReference type="OrthoDB" id="386949at2759"/>
<sequence length="137" mass="15983">MNQHPYFNHNNIPYPMPQQYQPPILRSTDRLLPVANIGKIMKRPIPKEAKVAKEAKELMQKSASEFIAIVTCRAREICEGESRKTVTGDDLIRAMEDLDMGVYAELGRKYFLQYKDFVQADRKQKPLKTSFDFMEFH</sequence>
<dbReference type="PANTHER" id="PTHR11064:SF9">
    <property type="entry name" value="NUCLEAR TRANSCRIPTION FACTOR Y SUBUNIT BETA"/>
    <property type="match status" value="1"/>
</dbReference>
<dbReference type="CDD" id="cd22907">
    <property type="entry name" value="HFD_NFYB"/>
    <property type="match status" value="1"/>
</dbReference>
<dbReference type="STRING" id="578460.C4V6N7"/>
<keyword evidence="2" id="KW-0805">Transcription regulation</keyword>
<dbReference type="HOGENOM" id="CLU_066247_12_3_1"/>
<dbReference type="OMA" id="HLHKYRE"/>
<dbReference type="SUPFAM" id="SSF47113">
    <property type="entry name" value="Histone-fold"/>
    <property type="match status" value="1"/>
</dbReference>
<dbReference type="Gene3D" id="1.10.20.10">
    <property type="entry name" value="Histone, subunit A"/>
    <property type="match status" value="1"/>
</dbReference>
<dbReference type="InterPro" id="IPR003958">
    <property type="entry name" value="CBFA_NFYB_domain"/>
</dbReference>
<dbReference type="EMBL" id="ACOL01000002">
    <property type="protein sequence ID" value="EEQ83142.1"/>
    <property type="molecule type" value="Genomic_DNA"/>
</dbReference>
<evidence type="ECO:0000256" key="2">
    <source>
        <dbReference type="ARBA" id="ARBA00023015"/>
    </source>
</evidence>
<dbReference type="Proteomes" id="UP000009082">
    <property type="component" value="Unassembled WGS sequence"/>
</dbReference>
<keyword evidence="3" id="KW-0238">DNA-binding</keyword>
<proteinExistence type="inferred from homology"/>
<evidence type="ECO:0000313" key="6">
    <source>
        <dbReference type="EMBL" id="EEQ83142.1"/>
    </source>
</evidence>
<dbReference type="AlphaFoldDB" id="C4V6N7"/>
<evidence type="ECO:0000313" key="7">
    <source>
        <dbReference type="Proteomes" id="UP000009082"/>
    </source>
</evidence>
<dbReference type="Pfam" id="PF00808">
    <property type="entry name" value="CBFD_NFYB_HMF"/>
    <property type="match status" value="1"/>
</dbReference>
<keyword evidence="4" id="KW-0804">Transcription</keyword>
<organism evidence="7">
    <name type="scientific">Vairimorpha ceranae (strain BRL01)</name>
    <name type="common">Microsporidian parasite</name>
    <name type="synonym">Nosema ceranae</name>
    <dbReference type="NCBI Taxonomy" id="578460"/>
    <lineage>
        <taxon>Eukaryota</taxon>
        <taxon>Fungi</taxon>
        <taxon>Fungi incertae sedis</taxon>
        <taxon>Microsporidia</taxon>
        <taxon>Nosematidae</taxon>
        <taxon>Vairimorpha</taxon>
    </lineage>
</organism>
<gene>
    <name evidence="6" type="ORF">NCER_100076</name>
</gene>
<comment type="similarity">
    <text evidence="1">Belongs to the NFYB/HAP3 subunit family.</text>
</comment>
<accession>C4V6N7</accession>
<protein>
    <recommendedName>
        <fullName evidence="5">Transcription factor CBF/NF-Y/archaeal histone domain-containing protein</fullName>
    </recommendedName>
</protein>
<dbReference type="VEuPathDB" id="MicrosporidiaDB:NCER_100076"/>
<dbReference type="KEGG" id="nce:NCER_100076"/>
<evidence type="ECO:0000256" key="1">
    <source>
        <dbReference type="ARBA" id="ARBA00009053"/>
    </source>
</evidence>
<evidence type="ECO:0000259" key="5">
    <source>
        <dbReference type="Pfam" id="PF00808"/>
    </source>
</evidence>
<feature type="domain" description="Transcription factor CBF/NF-Y/archaeal histone" evidence="5">
    <location>
        <begin position="31"/>
        <end position="95"/>
    </location>
</feature>
<dbReference type="InParanoid" id="C4V6N7"/>